<evidence type="ECO:0000313" key="2">
    <source>
        <dbReference type="Ensembl" id="ENSOABP00000067328.1"/>
    </source>
</evidence>
<sequence>GSVDEAAAGGALLAAMWLEMRMCWLGPPRPPADEAGGWNGSSDPPAETEGWTGPSDPPAETGCCGWTGPSDPPAETGWCDSPEPPAGTQGWTGPSDPPAETEGWCGSPEPPAGTEGWTGPSDPPVGPGCRTAARKKAGKRGPGWCGEGEEVLPKNCQSMGVSPLKP</sequence>
<dbReference type="Proteomes" id="UP000472276">
    <property type="component" value="Unassembled WGS sequence"/>
</dbReference>
<reference evidence="2" key="3">
    <citation type="submission" date="2025-09" db="UniProtKB">
        <authorList>
            <consortium name="Ensembl"/>
        </authorList>
    </citation>
    <scope>IDENTIFICATION</scope>
</reference>
<reference evidence="2" key="2">
    <citation type="submission" date="2025-08" db="UniProtKB">
        <authorList>
            <consortium name="Ensembl"/>
        </authorList>
    </citation>
    <scope>IDENTIFICATION</scope>
</reference>
<reference evidence="3" key="1">
    <citation type="submission" date="2020-03" db="EMBL/GenBank/DDBJ databases">
        <title>Evolution of repeat sequences and sex chromosomes of tilapia species revealed by chromosome-level genomes.</title>
        <authorList>
            <person name="Xu L."/>
            <person name="Tao W."/>
            <person name="Wang D."/>
            <person name="Zhou Q."/>
        </authorList>
    </citation>
    <scope>NUCLEOTIDE SEQUENCE [LARGE SCALE GENOMIC DNA]</scope>
    <source>
        <strain evidence="3">Israel</strain>
    </source>
</reference>
<evidence type="ECO:0000256" key="1">
    <source>
        <dbReference type="SAM" id="MobiDB-lite"/>
    </source>
</evidence>
<name>A0AAZ1XI85_OREAU</name>
<dbReference type="AlphaFoldDB" id="A0AAZ1XI85"/>
<proteinExistence type="predicted"/>
<organism evidence="2 3">
    <name type="scientific">Oreochromis aureus</name>
    <name type="common">Israeli tilapia</name>
    <name type="synonym">Chromis aureus</name>
    <dbReference type="NCBI Taxonomy" id="47969"/>
    <lineage>
        <taxon>Eukaryota</taxon>
        <taxon>Metazoa</taxon>
        <taxon>Chordata</taxon>
        <taxon>Craniata</taxon>
        <taxon>Vertebrata</taxon>
        <taxon>Euteleostomi</taxon>
        <taxon>Actinopterygii</taxon>
        <taxon>Neopterygii</taxon>
        <taxon>Teleostei</taxon>
        <taxon>Neoteleostei</taxon>
        <taxon>Acanthomorphata</taxon>
        <taxon>Ovalentaria</taxon>
        <taxon>Cichlomorphae</taxon>
        <taxon>Cichliformes</taxon>
        <taxon>Cichlidae</taxon>
        <taxon>African cichlids</taxon>
        <taxon>Pseudocrenilabrinae</taxon>
        <taxon>Oreochromini</taxon>
        <taxon>Oreochromis</taxon>
    </lineage>
</organism>
<evidence type="ECO:0000313" key="3">
    <source>
        <dbReference type="Proteomes" id="UP000472276"/>
    </source>
</evidence>
<protein>
    <submittedName>
        <fullName evidence="2">Uncharacterized protein</fullName>
    </submittedName>
</protein>
<dbReference type="Ensembl" id="ENSOABT00000079941.1">
    <property type="protein sequence ID" value="ENSOABP00000067328.1"/>
    <property type="gene ID" value="ENSOABG00000029491.1"/>
</dbReference>
<feature type="region of interest" description="Disordered" evidence="1">
    <location>
        <begin position="24"/>
        <end position="166"/>
    </location>
</feature>
<keyword evidence="3" id="KW-1185">Reference proteome</keyword>
<accession>A0AAZ1XI85</accession>